<dbReference type="PANTHER" id="PTHR24282">
    <property type="entry name" value="CYTOCHROME P450 FAMILY MEMBER"/>
    <property type="match status" value="1"/>
</dbReference>
<evidence type="ECO:0000256" key="4">
    <source>
        <dbReference type="ARBA" id="ARBA00022692"/>
    </source>
</evidence>
<comment type="caution">
    <text evidence="11">The sequence shown here is derived from an EMBL/GenBank/DDBJ whole genome shotgun (WGS) entry which is preliminary data.</text>
</comment>
<dbReference type="GO" id="GO:0016705">
    <property type="term" value="F:oxidoreductase activity, acting on paired donors, with incorporation or reduction of molecular oxygen"/>
    <property type="evidence" value="ECO:0007669"/>
    <property type="project" value="InterPro"/>
</dbReference>
<organism evidence="11 12">
    <name type="scientific">Quercus suber</name>
    <name type="common">Cork oak</name>
    <dbReference type="NCBI Taxonomy" id="58331"/>
    <lineage>
        <taxon>Eukaryota</taxon>
        <taxon>Viridiplantae</taxon>
        <taxon>Streptophyta</taxon>
        <taxon>Embryophyta</taxon>
        <taxon>Tracheophyta</taxon>
        <taxon>Spermatophyta</taxon>
        <taxon>Magnoliopsida</taxon>
        <taxon>eudicotyledons</taxon>
        <taxon>Gunneridae</taxon>
        <taxon>Pentapetalae</taxon>
        <taxon>rosids</taxon>
        <taxon>fabids</taxon>
        <taxon>Fagales</taxon>
        <taxon>Fagaceae</taxon>
        <taxon>Quercus</taxon>
    </lineage>
</organism>
<name>A0AAW0M001_QUESU</name>
<accession>A0AAW0M001</accession>
<comment type="subcellular location">
    <subcellularLocation>
        <location evidence="1">Membrane</location>
        <topology evidence="1">Single-pass membrane protein</topology>
    </subcellularLocation>
</comment>
<dbReference type="EMBL" id="PKMF04000035">
    <property type="protein sequence ID" value="KAK7856526.1"/>
    <property type="molecule type" value="Genomic_DNA"/>
</dbReference>
<reference evidence="11 12" key="1">
    <citation type="journal article" date="2018" name="Sci. Data">
        <title>The draft genome sequence of cork oak.</title>
        <authorList>
            <person name="Ramos A.M."/>
            <person name="Usie A."/>
            <person name="Barbosa P."/>
            <person name="Barros P.M."/>
            <person name="Capote T."/>
            <person name="Chaves I."/>
            <person name="Simoes F."/>
            <person name="Abreu I."/>
            <person name="Carrasquinho I."/>
            <person name="Faro C."/>
            <person name="Guimaraes J.B."/>
            <person name="Mendonca D."/>
            <person name="Nobrega F."/>
            <person name="Rodrigues L."/>
            <person name="Saibo N.J.M."/>
            <person name="Varela M.C."/>
            <person name="Egas C."/>
            <person name="Matos J."/>
            <person name="Miguel C.M."/>
            <person name="Oliveira M.M."/>
            <person name="Ricardo C.P."/>
            <person name="Goncalves S."/>
        </authorList>
    </citation>
    <scope>NUCLEOTIDE SEQUENCE [LARGE SCALE GENOMIC DNA]</scope>
    <source>
        <strain evidence="12">cv. HL8</strain>
    </source>
</reference>
<dbReference type="Gene3D" id="1.10.630.10">
    <property type="entry name" value="Cytochrome P450"/>
    <property type="match status" value="1"/>
</dbReference>
<dbReference type="SUPFAM" id="SSF48264">
    <property type="entry name" value="Cytochrome P450"/>
    <property type="match status" value="1"/>
</dbReference>
<sequence length="65" mass="7505">MKHFVSTLYPPPVLLARETSKRVMLGKLDIPIGTQLFMIMTSVHHDTEIWGKDAHKFNPLRFSEP</sequence>
<dbReference type="PANTHER" id="PTHR24282:SF211">
    <property type="entry name" value="CYTOCHROME P450-RELATED"/>
    <property type="match status" value="1"/>
</dbReference>
<proteinExistence type="inferred from homology"/>
<keyword evidence="10" id="KW-0472">Membrane</keyword>
<gene>
    <name evidence="11" type="primary">CYP734A1_3</name>
    <name evidence="11" type="ORF">CFP56_022625</name>
</gene>
<evidence type="ECO:0000313" key="11">
    <source>
        <dbReference type="EMBL" id="KAK7856526.1"/>
    </source>
</evidence>
<evidence type="ECO:0000256" key="1">
    <source>
        <dbReference type="ARBA" id="ARBA00004167"/>
    </source>
</evidence>
<evidence type="ECO:0000256" key="2">
    <source>
        <dbReference type="ARBA" id="ARBA00010617"/>
    </source>
</evidence>
<keyword evidence="12" id="KW-1185">Reference proteome</keyword>
<dbReference type="GO" id="GO:0004497">
    <property type="term" value="F:monooxygenase activity"/>
    <property type="evidence" value="ECO:0007669"/>
    <property type="project" value="UniProtKB-KW"/>
</dbReference>
<dbReference type="GO" id="GO:0005506">
    <property type="term" value="F:iron ion binding"/>
    <property type="evidence" value="ECO:0007669"/>
    <property type="project" value="InterPro"/>
</dbReference>
<dbReference type="Proteomes" id="UP000237347">
    <property type="component" value="Unassembled WGS sequence"/>
</dbReference>
<evidence type="ECO:0000256" key="7">
    <source>
        <dbReference type="ARBA" id="ARBA00023002"/>
    </source>
</evidence>
<evidence type="ECO:0000256" key="8">
    <source>
        <dbReference type="ARBA" id="ARBA00023004"/>
    </source>
</evidence>
<protein>
    <submittedName>
        <fullName evidence="11">Cytochrome p450 734a1</fullName>
    </submittedName>
</protein>
<dbReference type="GO" id="GO:0020037">
    <property type="term" value="F:heme binding"/>
    <property type="evidence" value="ECO:0007669"/>
    <property type="project" value="InterPro"/>
</dbReference>
<evidence type="ECO:0000256" key="10">
    <source>
        <dbReference type="ARBA" id="ARBA00023136"/>
    </source>
</evidence>
<evidence type="ECO:0000256" key="5">
    <source>
        <dbReference type="ARBA" id="ARBA00022723"/>
    </source>
</evidence>
<dbReference type="InterPro" id="IPR050665">
    <property type="entry name" value="Cytochrome_P450_Monooxygen"/>
</dbReference>
<keyword evidence="8" id="KW-0408">Iron</keyword>
<evidence type="ECO:0000256" key="9">
    <source>
        <dbReference type="ARBA" id="ARBA00023033"/>
    </source>
</evidence>
<keyword evidence="9" id="KW-0503">Monooxygenase</keyword>
<evidence type="ECO:0000256" key="6">
    <source>
        <dbReference type="ARBA" id="ARBA00022989"/>
    </source>
</evidence>
<keyword evidence="6" id="KW-1133">Transmembrane helix</keyword>
<keyword evidence="3" id="KW-0349">Heme</keyword>
<dbReference type="GO" id="GO:0016020">
    <property type="term" value="C:membrane"/>
    <property type="evidence" value="ECO:0007669"/>
    <property type="project" value="UniProtKB-SubCell"/>
</dbReference>
<dbReference type="Pfam" id="PF00067">
    <property type="entry name" value="p450"/>
    <property type="match status" value="1"/>
</dbReference>
<keyword evidence="4" id="KW-0812">Transmembrane</keyword>
<evidence type="ECO:0000256" key="3">
    <source>
        <dbReference type="ARBA" id="ARBA00022617"/>
    </source>
</evidence>
<dbReference type="InterPro" id="IPR001128">
    <property type="entry name" value="Cyt_P450"/>
</dbReference>
<comment type="similarity">
    <text evidence="2">Belongs to the cytochrome P450 family.</text>
</comment>
<keyword evidence="5" id="KW-0479">Metal-binding</keyword>
<dbReference type="AlphaFoldDB" id="A0AAW0M001"/>
<keyword evidence="7" id="KW-0560">Oxidoreductase</keyword>
<dbReference type="InterPro" id="IPR036396">
    <property type="entry name" value="Cyt_P450_sf"/>
</dbReference>
<evidence type="ECO:0000313" key="12">
    <source>
        <dbReference type="Proteomes" id="UP000237347"/>
    </source>
</evidence>